<dbReference type="InterPro" id="IPR050227">
    <property type="entry name" value="Rab"/>
</dbReference>
<dbReference type="Pfam" id="PF00071">
    <property type="entry name" value="Ras"/>
    <property type="match status" value="1"/>
</dbReference>
<dbReference type="SMART" id="SM00173">
    <property type="entry name" value="RAS"/>
    <property type="match status" value="1"/>
</dbReference>
<dbReference type="PROSITE" id="PS51421">
    <property type="entry name" value="RAS"/>
    <property type="match status" value="1"/>
</dbReference>
<evidence type="ECO:0000256" key="8">
    <source>
        <dbReference type="ARBA" id="ARBA00022842"/>
    </source>
</evidence>
<dbReference type="Proteomes" id="UP001165740">
    <property type="component" value="Chromosome 12"/>
</dbReference>
<evidence type="ECO:0000256" key="17">
    <source>
        <dbReference type="ARBA" id="ARBA00058763"/>
    </source>
</evidence>
<keyword evidence="7" id="KW-0378">Hydrolase</keyword>
<evidence type="ECO:0000256" key="18">
    <source>
        <dbReference type="ARBA" id="ARBA00067830"/>
    </source>
</evidence>
<reference evidence="20" key="1">
    <citation type="submission" date="2025-08" db="UniProtKB">
        <authorList>
            <consortium name="RefSeq"/>
        </authorList>
    </citation>
    <scope>IDENTIFICATION</scope>
</reference>
<dbReference type="InterPro" id="IPR001806">
    <property type="entry name" value="Small_GTPase"/>
</dbReference>
<proteinExistence type="inferred from homology"/>
<dbReference type="InterPro" id="IPR005225">
    <property type="entry name" value="Small_GTP-bd"/>
</dbReference>
<evidence type="ECO:0000256" key="10">
    <source>
        <dbReference type="ARBA" id="ARBA00023034"/>
    </source>
</evidence>
<dbReference type="OrthoDB" id="413584at2759"/>
<keyword evidence="8" id="KW-0460">Magnesium</keyword>
<dbReference type="SMART" id="SM00174">
    <property type="entry name" value="RHO"/>
    <property type="match status" value="1"/>
</dbReference>
<organism evidence="19 20">
    <name type="scientific">Biomphalaria glabrata</name>
    <name type="common">Bloodfluke planorb</name>
    <name type="synonym">Freshwater snail</name>
    <dbReference type="NCBI Taxonomy" id="6526"/>
    <lineage>
        <taxon>Eukaryota</taxon>
        <taxon>Metazoa</taxon>
        <taxon>Spiralia</taxon>
        <taxon>Lophotrochozoa</taxon>
        <taxon>Mollusca</taxon>
        <taxon>Gastropoda</taxon>
        <taxon>Heterobranchia</taxon>
        <taxon>Euthyneura</taxon>
        <taxon>Panpulmonata</taxon>
        <taxon>Hygrophila</taxon>
        <taxon>Lymnaeoidea</taxon>
        <taxon>Planorbidae</taxon>
        <taxon>Biomphalaria</taxon>
    </lineage>
</organism>
<evidence type="ECO:0000256" key="9">
    <source>
        <dbReference type="ARBA" id="ARBA00022927"/>
    </source>
</evidence>
<comment type="subcellular location">
    <subcellularLocation>
        <location evidence="15">Golgi apparatus membrane</location>
        <topology evidence="15">Lipid-anchor</topology>
    </subcellularLocation>
</comment>
<evidence type="ECO:0000256" key="13">
    <source>
        <dbReference type="ARBA" id="ARBA00023288"/>
    </source>
</evidence>
<dbReference type="GeneID" id="106076968"/>
<protein>
    <recommendedName>
        <fullName evidence="18">Ras-related protein Rab-36</fullName>
        <ecNumber evidence="3">3.6.5.2</ecNumber>
    </recommendedName>
</protein>
<evidence type="ECO:0000256" key="14">
    <source>
        <dbReference type="ARBA" id="ARBA00023289"/>
    </source>
</evidence>
<dbReference type="GO" id="GO:0005525">
    <property type="term" value="F:GTP binding"/>
    <property type="evidence" value="ECO:0007669"/>
    <property type="project" value="UniProtKB-KW"/>
</dbReference>
<dbReference type="OMA" id="FKCIAAA"/>
<accession>A0A9W2YKE3</accession>
<dbReference type="SMART" id="SM00175">
    <property type="entry name" value="RAB"/>
    <property type="match status" value="1"/>
</dbReference>
<dbReference type="PROSITE" id="PS51419">
    <property type="entry name" value="RAB"/>
    <property type="match status" value="1"/>
</dbReference>
<dbReference type="GO" id="GO:0003925">
    <property type="term" value="F:G protein activity"/>
    <property type="evidence" value="ECO:0007669"/>
    <property type="project" value="UniProtKB-EC"/>
</dbReference>
<comment type="similarity">
    <text evidence="2">Belongs to the small GTPase superfamily. Rab family.</text>
</comment>
<evidence type="ECO:0000256" key="11">
    <source>
        <dbReference type="ARBA" id="ARBA00023134"/>
    </source>
</evidence>
<evidence type="ECO:0000256" key="7">
    <source>
        <dbReference type="ARBA" id="ARBA00022801"/>
    </source>
</evidence>
<evidence type="ECO:0000256" key="16">
    <source>
        <dbReference type="ARBA" id="ARBA00047660"/>
    </source>
</evidence>
<dbReference type="GO" id="GO:0000139">
    <property type="term" value="C:Golgi membrane"/>
    <property type="evidence" value="ECO:0007669"/>
    <property type="project" value="UniProtKB-SubCell"/>
</dbReference>
<evidence type="ECO:0000256" key="1">
    <source>
        <dbReference type="ARBA" id="ARBA00001946"/>
    </source>
</evidence>
<evidence type="ECO:0000313" key="19">
    <source>
        <dbReference type="Proteomes" id="UP001165740"/>
    </source>
</evidence>
<dbReference type="FunFam" id="3.40.50.300:FF:000707">
    <property type="entry name" value="RAB36, member RAS oncogene family"/>
    <property type="match status" value="1"/>
</dbReference>
<dbReference type="PANTHER" id="PTHR47977">
    <property type="entry name" value="RAS-RELATED PROTEIN RAB"/>
    <property type="match status" value="1"/>
</dbReference>
<dbReference type="SMART" id="SM00176">
    <property type="entry name" value="RAN"/>
    <property type="match status" value="1"/>
</dbReference>
<keyword evidence="9" id="KW-0653">Protein transport</keyword>
<name>A0A9W2YKE3_BIOGL</name>
<dbReference type="PRINTS" id="PR00449">
    <property type="entry name" value="RASTRNSFRMNG"/>
</dbReference>
<comment type="function">
    <text evidence="17">The small GTPases Rab are key regulators of intracellular membrane trafficking, from the formation of transport vesicles to their fusion with membranes. Rabs cycle between an inactive GDP-bound form and an active GTP-bound form that is able to recruit to membranes different sets of downstream effectors directly responsible for vesicle formation, movement, tethering and fusion.</text>
</comment>
<dbReference type="GO" id="GO:0015031">
    <property type="term" value="P:protein transport"/>
    <property type="evidence" value="ECO:0007669"/>
    <property type="project" value="UniProtKB-KW"/>
</dbReference>
<evidence type="ECO:0000256" key="4">
    <source>
        <dbReference type="ARBA" id="ARBA00022448"/>
    </source>
</evidence>
<evidence type="ECO:0000256" key="6">
    <source>
        <dbReference type="ARBA" id="ARBA00022741"/>
    </source>
</evidence>
<keyword evidence="11" id="KW-0342">GTP-binding</keyword>
<dbReference type="EC" id="3.6.5.2" evidence="3"/>
<keyword evidence="19" id="KW-1185">Reference proteome</keyword>
<dbReference type="AlphaFoldDB" id="A0A9W2YKE3"/>
<dbReference type="GO" id="GO:0046872">
    <property type="term" value="F:metal ion binding"/>
    <property type="evidence" value="ECO:0007669"/>
    <property type="project" value="UniProtKB-KW"/>
</dbReference>
<evidence type="ECO:0000313" key="20">
    <source>
        <dbReference type="RefSeq" id="XP_055863120.1"/>
    </source>
</evidence>
<keyword evidence="13" id="KW-0449">Lipoprotein</keyword>
<keyword evidence="10" id="KW-0333">Golgi apparatus</keyword>
<evidence type="ECO:0000256" key="12">
    <source>
        <dbReference type="ARBA" id="ARBA00023136"/>
    </source>
</evidence>
<keyword evidence="6" id="KW-0547">Nucleotide-binding</keyword>
<evidence type="ECO:0000256" key="3">
    <source>
        <dbReference type="ARBA" id="ARBA00011984"/>
    </source>
</evidence>
<keyword evidence="14" id="KW-0636">Prenylation</keyword>
<dbReference type="SUPFAM" id="SSF52540">
    <property type="entry name" value="P-loop containing nucleoside triphosphate hydrolases"/>
    <property type="match status" value="1"/>
</dbReference>
<dbReference type="Gene3D" id="3.40.50.300">
    <property type="entry name" value="P-loop containing nucleotide triphosphate hydrolases"/>
    <property type="match status" value="1"/>
</dbReference>
<evidence type="ECO:0000256" key="2">
    <source>
        <dbReference type="ARBA" id="ARBA00006270"/>
    </source>
</evidence>
<dbReference type="RefSeq" id="XP_055863120.1">
    <property type="nucleotide sequence ID" value="XM_056007145.1"/>
</dbReference>
<keyword evidence="5" id="KW-0479">Metal-binding</keyword>
<sequence>MPRNKMSSVRTVISSVASDRVITKFTPAFHPDGTPYSKVNFHPKVKTACSENRTGRVGLKITKAVLVGDVAVGKTCLVNRFCHDVFDRDYKATIGVDFEVEKFSVLSIPITLQIWDTAGQERFKCIAASYYRGAQIVIVAFDLTNEESLHHTDQWMEEACASADQPVKFLLGTKKDLLSPSSYSDVEVRALKQAKKLQAEFWATSSKSGENVTDFFFRAICLSFDDTLLKELEVDTVASKQIGTIKVQKSSSDLYEKRKSNQLKCCS</sequence>
<evidence type="ECO:0000256" key="5">
    <source>
        <dbReference type="ARBA" id="ARBA00022723"/>
    </source>
</evidence>
<comment type="cofactor">
    <cofactor evidence="1">
        <name>Mg(2+)</name>
        <dbReference type="ChEBI" id="CHEBI:18420"/>
    </cofactor>
</comment>
<keyword evidence="12" id="KW-0472">Membrane</keyword>
<keyword evidence="4" id="KW-0813">Transport</keyword>
<dbReference type="InterPro" id="IPR027417">
    <property type="entry name" value="P-loop_NTPase"/>
</dbReference>
<comment type="catalytic activity">
    <reaction evidence="16">
        <text>GTP + H2O = GDP + phosphate + H(+)</text>
        <dbReference type="Rhea" id="RHEA:19669"/>
        <dbReference type="ChEBI" id="CHEBI:15377"/>
        <dbReference type="ChEBI" id="CHEBI:15378"/>
        <dbReference type="ChEBI" id="CHEBI:37565"/>
        <dbReference type="ChEBI" id="CHEBI:43474"/>
        <dbReference type="ChEBI" id="CHEBI:58189"/>
        <dbReference type="EC" id="3.6.5.2"/>
    </reaction>
    <physiologicalReaction direction="left-to-right" evidence="16">
        <dbReference type="Rhea" id="RHEA:19670"/>
    </physiologicalReaction>
</comment>
<gene>
    <name evidence="20" type="primary">LOC106076968</name>
</gene>
<dbReference type="NCBIfam" id="TIGR00231">
    <property type="entry name" value="small_GTP"/>
    <property type="match status" value="1"/>
</dbReference>
<evidence type="ECO:0000256" key="15">
    <source>
        <dbReference type="ARBA" id="ARBA00037794"/>
    </source>
</evidence>